<dbReference type="PANTHER" id="PTHR43841:SF3">
    <property type="entry name" value="(3R)-HYDROXYACYL-ACP DEHYDRATASE SUBUNIT HADB"/>
    <property type="match status" value="1"/>
</dbReference>
<dbReference type="GO" id="GO:0006633">
    <property type="term" value="P:fatty acid biosynthetic process"/>
    <property type="evidence" value="ECO:0007669"/>
    <property type="project" value="InterPro"/>
</dbReference>
<proteinExistence type="inferred from homology"/>
<dbReference type="PRINTS" id="PR01483">
    <property type="entry name" value="FASYNTHASE"/>
</dbReference>
<dbReference type="EMBL" id="JAKMUS010000002">
    <property type="protein sequence ID" value="MCZ9293197.1"/>
    <property type="molecule type" value="Genomic_DNA"/>
</dbReference>
<keyword evidence="5" id="KW-1185">Reference proteome</keyword>
<dbReference type="InterPro" id="IPR002539">
    <property type="entry name" value="MaoC-like_dom"/>
</dbReference>
<dbReference type="InterPro" id="IPR003965">
    <property type="entry name" value="Fatty_acid_synthase"/>
</dbReference>
<reference evidence="4" key="1">
    <citation type="submission" date="2022-02" db="EMBL/GenBank/DDBJ databases">
        <title>Corynebacterium sp. from urogenital microbiome.</title>
        <authorList>
            <person name="Cappelli E.A."/>
            <person name="Ribeiro T.G."/>
            <person name="Peixe L."/>
        </authorList>
    </citation>
    <scope>NUCLEOTIDE SEQUENCE</scope>
    <source>
        <strain evidence="4">C8Ua_172</strain>
    </source>
</reference>
<evidence type="ECO:0000313" key="4">
    <source>
        <dbReference type="EMBL" id="MCZ9293197.1"/>
    </source>
</evidence>
<dbReference type="InterPro" id="IPR029069">
    <property type="entry name" value="HotDog_dom_sf"/>
</dbReference>
<sequence length="366" mass="39816">MSEKSPKDAAKDLKKKAEKIADKVEDKLEDAIDDAKDAIEELAEKVEDKVEEKAEPVKASGERQFEKLKQIPDLSAITRKVFFGALPGIGGAREATQDPTSAIQVDGVTVDKQNLADYAQATGLRLGNELPPTYFFVLGFPLTMELLSRPDFPYPAMGAVHISNVIEQTRPLTVDETFSVRAYATNVRPHRRGLLVDVITEVTPDGESAPVWKQTSSFLGMGAKFAKNADISVTTRAEDSGKVLPAAELPEFKPNARFRWTRSDVNAYVKASNDHNPIHTSNIGAKLFGFPAVIAHGMLSAASVLAPLEGKLPQALRYSVEFVKPVVIPASVALWTTQQADGSYDIQLRGSSKPEKLHLNGEVAPL</sequence>
<dbReference type="Proteomes" id="UP001146468">
    <property type="component" value="Unassembled WGS sequence"/>
</dbReference>
<gene>
    <name evidence="4" type="ORF">L8U60_01675</name>
</gene>
<comment type="similarity">
    <text evidence="1">Belongs to the enoyl-CoA hydratase/isomerase family.</text>
</comment>
<dbReference type="GO" id="GO:0005835">
    <property type="term" value="C:fatty acid synthase complex"/>
    <property type="evidence" value="ECO:0007669"/>
    <property type="project" value="InterPro"/>
</dbReference>
<dbReference type="AlphaFoldDB" id="A0A9X3RJN0"/>
<comment type="caution">
    <text evidence="4">The sequence shown here is derived from an EMBL/GenBank/DDBJ whole genome shotgun (WGS) entry which is preliminary data.</text>
</comment>
<evidence type="ECO:0000256" key="2">
    <source>
        <dbReference type="SAM" id="Coils"/>
    </source>
</evidence>
<organism evidence="4 5">
    <name type="scientific">Corynebacterium meitnerae</name>
    <dbReference type="NCBI Taxonomy" id="2913498"/>
    <lineage>
        <taxon>Bacteria</taxon>
        <taxon>Bacillati</taxon>
        <taxon>Actinomycetota</taxon>
        <taxon>Actinomycetes</taxon>
        <taxon>Mycobacteriales</taxon>
        <taxon>Corynebacteriaceae</taxon>
        <taxon>Corynebacterium</taxon>
    </lineage>
</organism>
<accession>A0A9X3RJN0</accession>
<evidence type="ECO:0000313" key="5">
    <source>
        <dbReference type="Proteomes" id="UP001146468"/>
    </source>
</evidence>
<dbReference type="SUPFAM" id="SSF54637">
    <property type="entry name" value="Thioesterase/thiol ester dehydrase-isomerase"/>
    <property type="match status" value="2"/>
</dbReference>
<evidence type="ECO:0000259" key="3">
    <source>
        <dbReference type="Pfam" id="PF01575"/>
    </source>
</evidence>
<dbReference type="Pfam" id="PF01575">
    <property type="entry name" value="MaoC_dehydratas"/>
    <property type="match status" value="1"/>
</dbReference>
<dbReference type="Gene3D" id="1.20.120.20">
    <property type="entry name" value="Apolipoprotein"/>
    <property type="match status" value="1"/>
</dbReference>
<dbReference type="Gene3D" id="3.10.129.10">
    <property type="entry name" value="Hotdog Thioesterase"/>
    <property type="match status" value="1"/>
</dbReference>
<dbReference type="RefSeq" id="WP_269964662.1">
    <property type="nucleotide sequence ID" value="NZ_JAKMUS010000002.1"/>
</dbReference>
<feature type="coiled-coil region" evidence="2">
    <location>
        <begin position="7"/>
        <end position="55"/>
    </location>
</feature>
<dbReference type="PANTHER" id="PTHR43841">
    <property type="entry name" value="3-HYDROXYACYL-THIOESTER DEHYDRATASE HTDX-RELATED"/>
    <property type="match status" value="1"/>
</dbReference>
<dbReference type="GO" id="GO:0004312">
    <property type="term" value="F:fatty acid synthase activity"/>
    <property type="evidence" value="ECO:0007669"/>
    <property type="project" value="InterPro"/>
</dbReference>
<name>A0A9X3RJN0_9CORY</name>
<keyword evidence="2" id="KW-0175">Coiled coil</keyword>
<feature type="domain" description="MaoC-like" evidence="3">
    <location>
        <begin position="257"/>
        <end position="337"/>
    </location>
</feature>
<protein>
    <recommendedName>
        <fullName evidence="3">MaoC-like domain-containing protein</fullName>
    </recommendedName>
</protein>
<evidence type="ECO:0000256" key="1">
    <source>
        <dbReference type="ARBA" id="ARBA00005254"/>
    </source>
</evidence>